<evidence type="ECO:0000256" key="8">
    <source>
        <dbReference type="PROSITE-ProRule" id="PRU00169"/>
    </source>
</evidence>
<keyword evidence="12" id="KW-1185">Reference proteome</keyword>
<dbReference type="InterPro" id="IPR051552">
    <property type="entry name" value="HptR"/>
</dbReference>
<dbReference type="InterPro" id="IPR018060">
    <property type="entry name" value="HTH_AraC"/>
</dbReference>
<reference evidence="11 12" key="1">
    <citation type="submission" date="2013-04" db="EMBL/GenBank/DDBJ databases">
        <title>The Genome Sequence of Treponema maltophilum ATCC 51939.</title>
        <authorList>
            <consortium name="The Broad Institute Genomics Platform"/>
            <person name="Earl A."/>
            <person name="Ward D."/>
            <person name="Feldgarden M."/>
            <person name="Gevers D."/>
            <person name="Leonetti C."/>
            <person name="Blanton J.M."/>
            <person name="Dewhirst F.E."/>
            <person name="Izard J."/>
            <person name="Walker B."/>
            <person name="Young S."/>
            <person name="Zeng Q."/>
            <person name="Gargeya S."/>
            <person name="Fitzgerald M."/>
            <person name="Haas B."/>
            <person name="Abouelleil A."/>
            <person name="Allen A.W."/>
            <person name="Alvarado L."/>
            <person name="Arachchi H.M."/>
            <person name="Berlin A.M."/>
            <person name="Chapman S.B."/>
            <person name="Gainer-Dewar J."/>
            <person name="Goldberg J."/>
            <person name="Griggs A."/>
            <person name="Gujja S."/>
            <person name="Hansen M."/>
            <person name="Howarth C."/>
            <person name="Imamovic A."/>
            <person name="Ireland A."/>
            <person name="Larimer J."/>
            <person name="McCowan C."/>
            <person name="Murphy C."/>
            <person name="Pearson M."/>
            <person name="Poon T.W."/>
            <person name="Priest M."/>
            <person name="Roberts A."/>
            <person name="Saif S."/>
            <person name="Shea T."/>
            <person name="Sisk P."/>
            <person name="Sykes S."/>
            <person name="Wortman J."/>
            <person name="Nusbaum C."/>
            <person name="Birren B."/>
        </authorList>
    </citation>
    <scope>NUCLEOTIDE SEQUENCE [LARGE SCALE GENOMIC DNA]</scope>
    <source>
        <strain evidence="11 12">ATCC 51939</strain>
    </source>
</reference>
<evidence type="ECO:0000259" key="10">
    <source>
        <dbReference type="PROSITE" id="PS50110"/>
    </source>
</evidence>
<dbReference type="PATRIC" id="fig|1125699.3.peg.19"/>
<protein>
    <recommendedName>
        <fullName evidence="13">Stage 0 sporulation protein A homolog</fullName>
    </recommendedName>
</protein>
<dbReference type="SMART" id="SM00342">
    <property type="entry name" value="HTH_ARAC"/>
    <property type="match status" value="1"/>
</dbReference>
<dbReference type="eggNOG" id="COG4753">
    <property type="taxonomic scope" value="Bacteria"/>
</dbReference>
<evidence type="ECO:0000313" key="12">
    <source>
        <dbReference type="Proteomes" id="UP000014541"/>
    </source>
</evidence>
<dbReference type="SMART" id="SM00448">
    <property type="entry name" value="REC"/>
    <property type="match status" value="1"/>
</dbReference>
<dbReference type="AlphaFoldDB" id="S3L5G6"/>
<dbReference type="SUPFAM" id="SSF46689">
    <property type="entry name" value="Homeodomain-like"/>
    <property type="match status" value="1"/>
</dbReference>
<keyword evidence="6" id="KW-0238">DNA-binding</keyword>
<dbReference type="Pfam" id="PF00072">
    <property type="entry name" value="Response_reg"/>
    <property type="match status" value="1"/>
</dbReference>
<evidence type="ECO:0008006" key="13">
    <source>
        <dbReference type="Google" id="ProtNLM"/>
    </source>
</evidence>
<dbReference type="STRING" id="1125699.HMPREF9194_00022"/>
<dbReference type="Gene3D" id="3.40.50.2300">
    <property type="match status" value="1"/>
</dbReference>
<dbReference type="PANTHER" id="PTHR42713:SF3">
    <property type="entry name" value="TRANSCRIPTIONAL REGULATORY PROTEIN HPTR"/>
    <property type="match status" value="1"/>
</dbReference>
<evidence type="ECO:0000256" key="6">
    <source>
        <dbReference type="ARBA" id="ARBA00023125"/>
    </source>
</evidence>
<evidence type="ECO:0000256" key="1">
    <source>
        <dbReference type="ARBA" id="ARBA00004496"/>
    </source>
</evidence>
<feature type="domain" description="Response regulatory" evidence="10">
    <location>
        <begin position="3"/>
        <end position="120"/>
    </location>
</feature>
<dbReference type="Pfam" id="PF12833">
    <property type="entry name" value="HTH_18"/>
    <property type="match status" value="1"/>
</dbReference>
<dbReference type="Proteomes" id="UP000014541">
    <property type="component" value="Unassembled WGS sequence"/>
</dbReference>
<dbReference type="GO" id="GO:0000160">
    <property type="term" value="P:phosphorelay signal transduction system"/>
    <property type="evidence" value="ECO:0007669"/>
    <property type="project" value="UniProtKB-KW"/>
</dbReference>
<accession>S3L5G6</accession>
<dbReference type="GO" id="GO:0043565">
    <property type="term" value="F:sequence-specific DNA binding"/>
    <property type="evidence" value="ECO:0007669"/>
    <property type="project" value="InterPro"/>
</dbReference>
<evidence type="ECO:0000256" key="7">
    <source>
        <dbReference type="ARBA" id="ARBA00023163"/>
    </source>
</evidence>
<dbReference type="CDD" id="cd17536">
    <property type="entry name" value="REC_YesN-like"/>
    <property type="match status" value="1"/>
</dbReference>
<evidence type="ECO:0000259" key="9">
    <source>
        <dbReference type="PROSITE" id="PS01124"/>
    </source>
</evidence>
<evidence type="ECO:0000313" key="11">
    <source>
        <dbReference type="EMBL" id="EPF32034.1"/>
    </source>
</evidence>
<keyword evidence="5" id="KW-0805">Transcription regulation</keyword>
<feature type="domain" description="HTH araC/xylS-type" evidence="9">
    <location>
        <begin position="152"/>
        <end position="251"/>
    </location>
</feature>
<comment type="subcellular location">
    <subcellularLocation>
        <location evidence="1">Cytoplasm</location>
    </subcellularLocation>
</comment>
<dbReference type="PANTHER" id="PTHR42713">
    <property type="entry name" value="HISTIDINE KINASE-RELATED"/>
    <property type="match status" value="1"/>
</dbReference>
<proteinExistence type="predicted"/>
<dbReference type="PROSITE" id="PS50110">
    <property type="entry name" value="RESPONSE_REGULATORY"/>
    <property type="match status" value="1"/>
</dbReference>
<comment type="caution">
    <text evidence="11">The sequence shown here is derived from an EMBL/GenBank/DDBJ whole genome shotgun (WGS) entry which is preliminary data.</text>
</comment>
<dbReference type="HOGENOM" id="CLU_000445_5_1_12"/>
<keyword evidence="7" id="KW-0804">Transcription</keyword>
<evidence type="ECO:0000256" key="3">
    <source>
        <dbReference type="ARBA" id="ARBA00022553"/>
    </source>
</evidence>
<evidence type="ECO:0000256" key="2">
    <source>
        <dbReference type="ARBA" id="ARBA00022490"/>
    </source>
</evidence>
<dbReference type="RefSeq" id="WP_016524331.1">
    <property type="nucleotide sequence ID" value="NZ_KE332518.1"/>
</dbReference>
<organism evidence="11 12">
    <name type="scientific">Treponema maltophilum ATCC 51939</name>
    <dbReference type="NCBI Taxonomy" id="1125699"/>
    <lineage>
        <taxon>Bacteria</taxon>
        <taxon>Pseudomonadati</taxon>
        <taxon>Spirochaetota</taxon>
        <taxon>Spirochaetia</taxon>
        <taxon>Spirochaetales</taxon>
        <taxon>Treponemataceae</taxon>
        <taxon>Treponema</taxon>
    </lineage>
</organism>
<dbReference type="OrthoDB" id="360808at2"/>
<dbReference type="GO" id="GO:0005737">
    <property type="term" value="C:cytoplasm"/>
    <property type="evidence" value="ECO:0007669"/>
    <property type="project" value="UniProtKB-SubCell"/>
</dbReference>
<dbReference type="GO" id="GO:0003700">
    <property type="term" value="F:DNA-binding transcription factor activity"/>
    <property type="evidence" value="ECO:0007669"/>
    <property type="project" value="InterPro"/>
</dbReference>
<sequence length="254" mass="29010">MIRVFVAEDEPLILRDISDLIPKLNKNFSVAKSCTNGKQVLQALNDEIPDVLITDIQMPLITGLELIEHIVAEKLPIICVILTSYKEFDYAQKAVGLSVYRYLLKPVDEGELSAVLHEIEKETASIEYKNRRRECLSLQKGKGEYANKKLIYAIEKYILEHLHENINQQSLADNFKYTAAYISRVFKKHTGLSPTQYLIRARIDKMKVLLKQNPSLSVKTITSLIGIEDPLYVSKLFKKETGMSVSEYKNTCKI</sequence>
<dbReference type="PROSITE" id="PS01124">
    <property type="entry name" value="HTH_ARAC_FAMILY_2"/>
    <property type="match status" value="1"/>
</dbReference>
<dbReference type="InterPro" id="IPR001789">
    <property type="entry name" value="Sig_transdc_resp-reg_receiver"/>
</dbReference>
<name>S3L5G6_TREMA</name>
<feature type="modified residue" description="4-aspartylphosphate" evidence="8">
    <location>
        <position position="55"/>
    </location>
</feature>
<evidence type="ECO:0000256" key="5">
    <source>
        <dbReference type="ARBA" id="ARBA00023015"/>
    </source>
</evidence>
<dbReference type="eggNOG" id="COG2207">
    <property type="taxonomic scope" value="Bacteria"/>
</dbReference>
<gene>
    <name evidence="11" type="ORF">HMPREF9194_00022</name>
</gene>
<keyword evidence="2" id="KW-0963">Cytoplasm</keyword>
<evidence type="ECO:0000256" key="4">
    <source>
        <dbReference type="ARBA" id="ARBA00023012"/>
    </source>
</evidence>
<dbReference type="InterPro" id="IPR009057">
    <property type="entry name" value="Homeodomain-like_sf"/>
</dbReference>
<dbReference type="InterPro" id="IPR011006">
    <property type="entry name" value="CheY-like_superfamily"/>
</dbReference>
<dbReference type="SUPFAM" id="SSF52172">
    <property type="entry name" value="CheY-like"/>
    <property type="match status" value="1"/>
</dbReference>
<keyword evidence="4" id="KW-0902">Two-component regulatory system</keyword>
<keyword evidence="3 8" id="KW-0597">Phosphoprotein</keyword>
<dbReference type="EMBL" id="ATFF01000002">
    <property type="protein sequence ID" value="EPF32034.1"/>
    <property type="molecule type" value="Genomic_DNA"/>
</dbReference>
<dbReference type="Gene3D" id="1.10.10.60">
    <property type="entry name" value="Homeodomain-like"/>
    <property type="match status" value="2"/>
</dbReference>